<dbReference type="InterPro" id="IPR018299">
    <property type="entry name" value="Alkaline_phosphatase_AS"/>
</dbReference>
<comment type="cofactor">
    <cofactor evidence="8">
        <name>Mg(2+)</name>
        <dbReference type="ChEBI" id="CHEBI:18420"/>
    </cofactor>
    <text evidence="8">Binds 1 Mg(2+) ion.</text>
</comment>
<evidence type="ECO:0000256" key="2">
    <source>
        <dbReference type="ARBA" id="ARBA00022553"/>
    </source>
</evidence>
<evidence type="ECO:0000256" key="7">
    <source>
        <dbReference type="PIRSR" id="PIRSR601952-1"/>
    </source>
</evidence>
<comment type="similarity">
    <text evidence="1 9">Belongs to the alkaline phosphatase family.</text>
</comment>
<dbReference type="SUPFAM" id="SSF53649">
    <property type="entry name" value="Alkaline phosphatase-like"/>
    <property type="match status" value="1"/>
</dbReference>
<evidence type="ECO:0000256" key="1">
    <source>
        <dbReference type="ARBA" id="ARBA00005984"/>
    </source>
</evidence>
<dbReference type="PRINTS" id="PR00113">
    <property type="entry name" value="ALKPHPHTASE"/>
</dbReference>
<feature type="binding site" evidence="8">
    <location>
        <position position="261"/>
    </location>
    <ligand>
        <name>Zn(2+)</name>
        <dbReference type="ChEBI" id="CHEBI:29105"/>
        <label>2</label>
    </ligand>
</feature>
<keyword evidence="3 8" id="KW-0479">Metal-binding</keyword>
<feature type="binding site" evidence="8">
    <location>
        <position position="142"/>
    </location>
    <ligand>
        <name>Mg(2+)</name>
        <dbReference type="ChEBI" id="CHEBI:18420"/>
    </ligand>
</feature>
<dbReference type="GO" id="GO:0004035">
    <property type="term" value="F:alkaline phosphatase activity"/>
    <property type="evidence" value="ECO:0007669"/>
    <property type="project" value="TreeGrafter"/>
</dbReference>
<keyword evidence="11" id="KW-1185">Reference proteome</keyword>
<keyword evidence="2" id="KW-0597">Phosphoprotein</keyword>
<evidence type="ECO:0000256" key="6">
    <source>
        <dbReference type="ARBA" id="ARBA00022842"/>
    </source>
</evidence>
<dbReference type="OrthoDB" id="9794455at2"/>
<keyword evidence="5 8" id="KW-0862">Zinc</keyword>
<dbReference type="SMART" id="SM00098">
    <property type="entry name" value="alkPPc"/>
    <property type="match status" value="1"/>
</dbReference>
<reference evidence="10 11" key="1">
    <citation type="submission" date="2015-10" db="EMBL/GenBank/DDBJ databases">
        <title>Draft genome sequence of Salegentibacter salinarum KCTC 12975.</title>
        <authorList>
            <person name="Lin W."/>
            <person name="Zheng Q."/>
        </authorList>
    </citation>
    <scope>NUCLEOTIDE SEQUENCE [LARGE SCALE GENOMIC DNA]</scope>
    <source>
        <strain evidence="10 11">KCTC 12975</strain>
    </source>
</reference>
<dbReference type="InterPro" id="IPR001952">
    <property type="entry name" value="Alkaline_phosphatase"/>
</dbReference>
<evidence type="ECO:0000313" key="10">
    <source>
        <dbReference type="EMBL" id="PKD21658.1"/>
    </source>
</evidence>
<name>A0A2N0U451_9FLAO</name>
<sequence>MKKIKINFSLLVLATTLWSCGNISEEKDSENKEKGNHQALNIILMVGDGMGIPQVSSAFYFGENTPNFKQFKTIGLSNTTSLSHLITDSASGGTAIATGEKTYKRAIGVSKDSLPLPSILENLQERNYKTGLVSLTSITHATPASFYAHVKDRDMHVEIAEQLVEANIDFFTGGGRKYFGTSKDGVSLFDKLIDKNYHLDTLELGSVDLSRKNAFILAEDGLPSKTQGRKDYLQTATQKGLDYFSKHEQPFFFMIEGSYIDWGGHAKDDEMMIQEVLDFDKTLGVVLDFIASHPNTLLVVTADHETGGVSIGKSYDEQQQEVPKKVQVYFNDDQHSAELVPVFAKGSQEQLFSGIYENNEIYHKLIQAINNHSYEK</sequence>
<dbReference type="PANTHER" id="PTHR11596">
    <property type="entry name" value="ALKALINE PHOSPHATASE"/>
    <property type="match status" value="1"/>
</dbReference>
<protein>
    <submittedName>
        <fullName evidence="10">Alkaline phosphatase</fullName>
    </submittedName>
</protein>
<feature type="active site" description="Phosphoserine intermediate" evidence="7">
    <location>
        <position position="89"/>
    </location>
</feature>
<comment type="cofactor">
    <cofactor evidence="8">
        <name>Zn(2+)</name>
        <dbReference type="ChEBI" id="CHEBI:29105"/>
    </cofactor>
    <text evidence="8">Binds 2 Zn(2+) ions.</text>
</comment>
<feature type="binding site" evidence="8">
    <location>
        <position position="256"/>
    </location>
    <ligand>
        <name>Mg(2+)</name>
        <dbReference type="ChEBI" id="CHEBI:18420"/>
    </ligand>
</feature>
<dbReference type="Proteomes" id="UP000232673">
    <property type="component" value="Unassembled WGS sequence"/>
</dbReference>
<feature type="binding site" evidence="8">
    <location>
        <position position="48"/>
    </location>
    <ligand>
        <name>Zn(2+)</name>
        <dbReference type="ChEBI" id="CHEBI:29105"/>
        <label>2</label>
    </ligand>
</feature>
<dbReference type="EMBL" id="LKTS01000001">
    <property type="protein sequence ID" value="PKD21658.1"/>
    <property type="molecule type" value="Genomic_DNA"/>
</dbReference>
<comment type="caution">
    <text evidence="10">The sequence shown here is derived from an EMBL/GenBank/DDBJ whole genome shotgun (WGS) entry which is preliminary data.</text>
</comment>
<evidence type="ECO:0000256" key="5">
    <source>
        <dbReference type="ARBA" id="ARBA00022833"/>
    </source>
</evidence>
<feature type="binding site" evidence="8">
    <location>
        <position position="303"/>
    </location>
    <ligand>
        <name>Zn(2+)</name>
        <dbReference type="ChEBI" id="CHEBI:29105"/>
        <label>2</label>
    </ligand>
</feature>
<proteinExistence type="inferred from homology"/>
<gene>
    <name evidence="10" type="ORF">APR41_01345</name>
</gene>
<evidence type="ECO:0000256" key="9">
    <source>
        <dbReference type="RuleBase" id="RU003946"/>
    </source>
</evidence>
<organism evidence="10 11">
    <name type="scientific">Salegentibacter salinarum</name>
    <dbReference type="NCBI Taxonomy" id="447422"/>
    <lineage>
        <taxon>Bacteria</taxon>
        <taxon>Pseudomonadati</taxon>
        <taxon>Bacteroidota</taxon>
        <taxon>Flavobacteriia</taxon>
        <taxon>Flavobacteriales</taxon>
        <taxon>Flavobacteriaceae</taxon>
        <taxon>Salegentibacter</taxon>
    </lineage>
</organism>
<keyword evidence="4" id="KW-0378">Hydrolase</keyword>
<keyword evidence="6 8" id="KW-0460">Magnesium</keyword>
<feature type="binding site" evidence="8">
    <location>
        <position position="140"/>
    </location>
    <ligand>
        <name>Mg(2+)</name>
        <dbReference type="ChEBI" id="CHEBI:18420"/>
    </ligand>
</feature>
<feature type="binding site" evidence="8">
    <location>
        <position position="265"/>
    </location>
    <ligand>
        <name>Zn(2+)</name>
        <dbReference type="ChEBI" id="CHEBI:29105"/>
        <label>2</label>
    </ligand>
</feature>
<dbReference type="GO" id="GO:0046872">
    <property type="term" value="F:metal ion binding"/>
    <property type="evidence" value="ECO:0007669"/>
    <property type="project" value="UniProtKB-KW"/>
</dbReference>
<evidence type="ECO:0000256" key="4">
    <source>
        <dbReference type="ARBA" id="ARBA00022801"/>
    </source>
</evidence>
<dbReference type="AlphaFoldDB" id="A0A2N0U451"/>
<evidence type="ECO:0000256" key="3">
    <source>
        <dbReference type="ARBA" id="ARBA00022723"/>
    </source>
</evidence>
<accession>A0A2N0U451</accession>
<dbReference type="STRING" id="447422.SAMN05660903_00296"/>
<dbReference type="PROSITE" id="PS00123">
    <property type="entry name" value="ALKALINE_PHOSPHATASE"/>
    <property type="match status" value="1"/>
</dbReference>
<dbReference type="Gene3D" id="3.40.720.10">
    <property type="entry name" value="Alkaline Phosphatase, subunit A"/>
    <property type="match status" value="1"/>
</dbReference>
<evidence type="ECO:0000313" key="11">
    <source>
        <dbReference type="Proteomes" id="UP000232673"/>
    </source>
</evidence>
<feature type="binding site" evidence="8">
    <location>
        <position position="304"/>
    </location>
    <ligand>
        <name>Zn(2+)</name>
        <dbReference type="ChEBI" id="CHEBI:29105"/>
        <label>2</label>
    </ligand>
</feature>
<dbReference type="PANTHER" id="PTHR11596:SF5">
    <property type="entry name" value="ALKALINE PHOSPHATASE"/>
    <property type="match status" value="1"/>
</dbReference>
<dbReference type="InterPro" id="IPR017850">
    <property type="entry name" value="Alkaline_phosphatase_core_sf"/>
</dbReference>
<dbReference type="Pfam" id="PF00245">
    <property type="entry name" value="Alk_phosphatase"/>
    <property type="match status" value="2"/>
</dbReference>
<evidence type="ECO:0000256" key="8">
    <source>
        <dbReference type="PIRSR" id="PIRSR601952-2"/>
    </source>
</evidence>
<dbReference type="CDD" id="cd16012">
    <property type="entry name" value="ALP"/>
    <property type="match status" value="1"/>
</dbReference>
<feature type="binding site" evidence="8">
    <location>
        <position position="48"/>
    </location>
    <ligand>
        <name>Mg(2+)</name>
        <dbReference type="ChEBI" id="CHEBI:18420"/>
    </ligand>
</feature>
<dbReference type="RefSeq" id="WP_079711457.1">
    <property type="nucleotide sequence ID" value="NZ_FUZC01000001.1"/>
</dbReference>